<name>A0AAX2A511_9BACT</name>
<dbReference type="RefSeq" id="WP_114838494.1">
    <property type="nucleotide sequence ID" value="NZ_CP031217.1"/>
</dbReference>
<keyword evidence="1" id="KW-0812">Transmembrane</keyword>
<dbReference type="Proteomes" id="UP000289193">
    <property type="component" value="Unassembled WGS sequence"/>
</dbReference>
<organism evidence="3 5">
    <name type="scientific">Halarcobacter bivalviorum</name>
    <dbReference type="NCBI Taxonomy" id="663364"/>
    <lineage>
        <taxon>Bacteria</taxon>
        <taxon>Pseudomonadati</taxon>
        <taxon>Campylobacterota</taxon>
        <taxon>Epsilonproteobacteria</taxon>
        <taxon>Campylobacterales</taxon>
        <taxon>Arcobacteraceae</taxon>
        <taxon>Halarcobacter</taxon>
    </lineage>
</organism>
<dbReference type="EMBL" id="PDKM01000009">
    <property type="protein sequence ID" value="RXK08949.1"/>
    <property type="molecule type" value="Genomic_DNA"/>
</dbReference>
<protein>
    <recommendedName>
        <fullName evidence="6">DUF4381 domain-containing protein</fullName>
    </recommendedName>
</protein>
<evidence type="ECO:0000313" key="5">
    <source>
        <dbReference type="Proteomes" id="UP000289193"/>
    </source>
</evidence>
<dbReference type="KEGG" id="hbv:ABIV_0611"/>
<dbReference type="Proteomes" id="UP000253850">
    <property type="component" value="Chromosome"/>
</dbReference>
<evidence type="ECO:0000313" key="4">
    <source>
        <dbReference type="Proteomes" id="UP000253850"/>
    </source>
</evidence>
<dbReference type="AlphaFoldDB" id="A0AAX2A511"/>
<reference evidence="2 4" key="2">
    <citation type="submission" date="2018-07" db="EMBL/GenBank/DDBJ databases">
        <title>Complete genome of the Arcobacter bivalviorum type strain LMG 26154.</title>
        <authorList>
            <person name="Miller W.G."/>
            <person name="Yee E."/>
            <person name="Bono J.L."/>
        </authorList>
    </citation>
    <scope>NUCLEOTIDE SEQUENCE [LARGE SCALE GENOMIC DNA]</scope>
    <source>
        <strain evidence="2 4">LMG 26154</strain>
    </source>
</reference>
<keyword evidence="1" id="KW-1133">Transmembrane helix</keyword>
<sequence>MNQEIKLHDIKSLVEIPDFSFYLYLLLLSIAILIVVLLIYLVYKLFKNRKKDERKTYYEILENVDFKQAKKSAYEITKYGKLLASSDREKKLIEELIEELEKYKYKKEVTSIDNEVKILFNRFMDSVDV</sequence>
<evidence type="ECO:0000313" key="2">
    <source>
        <dbReference type="EMBL" id="AXH11624.1"/>
    </source>
</evidence>
<gene>
    <name evidence="2" type="ORF">ABIV_0611</name>
    <name evidence="3" type="ORF">CRV05_12975</name>
</gene>
<feature type="transmembrane region" description="Helical" evidence="1">
    <location>
        <begin position="21"/>
        <end position="43"/>
    </location>
</feature>
<accession>A0AAX2A511</accession>
<reference evidence="3 5" key="1">
    <citation type="submission" date="2017-10" db="EMBL/GenBank/DDBJ databases">
        <title>Genomics of the genus Arcobacter.</title>
        <authorList>
            <person name="Perez-Cataluna A."/>
            <person name="Figueras M.J."/>
        </authorList>
    </citation>
    <scope>NUCLEOTIDE SEQUENCE [LARGE SCALE GENOMIC DNA]</scope>
    <source>
        <strain evidence="3 5">CECT 7835</strain>
    </source>
</reference>
<evidence type="ECO:0008006" key="6">
    <source>
        <dbReference type="Google" id="ProtNLM"/>
    </source>
</evidence>
<proteinExistence type="predicted"/>
<keyword evidence="1" id="KW-0472">Membrane</keyword>
<keyword evidence="5" id="KW-1185">Reference proteome</keyword>
<evidence type="ECO:0000256" key="1">
    <source>
        <dbReference type="SAM" id="Phobius"/>
    </source>
</evidence>
<dbReference type="EMBL" id="CP031217">
    <property type="protein sequence ID" value="AXH11624.1"/>
    <property type="molecule type" value="Genomic_DNA"/>
</dbReference>
<evidence type="ECO:0000313" key="3">
    <source>
        <dbReference type="EMBL" id="RXK08949.1"/>
    </source>
</evidence>